<dbReference type="SUPFAM" id="SSF54523">
    <property type="entry name" value="Pili subunits"/>
    <property type="match status" value="1"/>
</dbReference>
<proteinExistence type="predicted"/>
<dbReference type="PROSITE" id="PS00409">
    <property type="entry name" value="PROKAR_NTER_METHYL"/>
    <property type="match status" value="1"/>
</dbReference>
<keyword evidence="1" id="KW-0472">Membrane</keyword>
<dbReference type="InterPro" id="IPR012902">
    <property type="entry name" value="N_methyl_site"/>
</dbReference>
<dbReference type="Pfam" id="PF07963">
    <property type="entry name" value="N_methyl"/>
    <property type="match status" value="1"/>
</dbReference>
<reference evidence="3" key="1">
    <citation type="submission" date="2016-08" db="EMBL/GenBank/DDBJ databases">
        <authorList>
            <person name="Merda D."/>
            <person name="Briand M."/>
            <person name="Taghouti G."/>
            <person name="Carrere S."/>
            <person name="Gouzy J."/>
            <person name="Portier P."/>
            <person name="Jacques M.-A."/>
            <person name="Fischer-Le Saux M."/>
        </authorList>
    </citation>
    <scope>NUCLEOTIDE SEQUENCE [LARGE SCALE GENOMIC DNA]</scope>
    <source>
        <strain evidence="3">CFBP1156</strain>
    </source>
</reference>
<evidence type="ECO:0000313" key="2">
    <source>
        <dbReference type="EMBL" id="PPU95985.1"/>
    </source>
</evidence>
<name>A0A2S7ES97_9XANT</name>
<organism evidence="2 3">
    <name type="scientific">Xanthomonas hyacinthi</name>
    <dbReference type="NCBI Taxonomy" id="56455"/>
    <lineage>
        <taxon>Bacteria</taxon>
        <taxon>Pseudomonadati</taxon>
        <taxon>Pseudomonadota</taxon>
        <taxon>Gammaproteobacteria</taxon>
        <taxon>Lysobacterales</taxon>
        <taxon>Lysobacteraceae</taxon>
        <taxon>Xanthomonas</taxon>
    </lineage>
</organism>
<dbReference type="GO" id="GO:0043683">
    <property type="term" value="P:type IV pilus assembly"/>
    <property type="evidence" value="ECO:0007669"/>
    <property type="project" value="InterPro"/>
</dbReference>
<dbReference type="OrthoDB" id="5296662at2"/>
<feature type="transmembrane region" description="Helical" evidence="1">
    <location>
        <begin position="12"/>
        <end position="36"/>
    </location>
</feature>
<keyword evidence="1" id="KW-0812">Transmembrane</keyword>
<evidence type="ECO:0000313" key="3">
    <source>
        <dbReference type="Proteomes" id="UP000238261"/>
    </source>
</evidence>
<protein>
    <recommendedName>
        <fullName evidence="4">Type IV pilus assembly protein PilW</fullName>
    </recommendedName>
</protein>
<dbReference type="InterPro" id="IPR032092">
    <property type="entry name" value="PilW"/>
</dbReference>
<keyword evidence="3" id="KW-1185">Reference proteome</keyword>
<evidence type="ECO:0008006" key="4">
    <source>
        <dbReference type="Google" id="ProtNLM"/>
    </source>
</evidence>
<dbReference type="AlphaFoldDB" id="A0A2S7ES97"/>
<dbReference type="Pfam" id="PF16074">
    <property type="entry name" value="PilW"/>
    <property type="match status" value="1"/>
</dbReference>
<dbReference type="InterPro" id="IPR045584">
    <property type="entry name" value="Pilin-like"/>
</dbReference>
<keyword evidence="1" id="KW-1133">Transmembrane helix</keyword>
<evidence type="ECO:0000256" key="1">
    <source>
        <dbReference type="SAM" id="Phobius"/>
    </source>
</evidence>
<accession>A0A2S7ES97</accession>
<comment type="caution">
    <text evidence="2">The sequence shown here is derived from an EMBL/GenBank/DDBJ whole genome shotgun (WGS) entry which is preliminary data.</text>
</comment>
<sequence>MRGGLPCKGAGFSLVELMIAMVLGLLVVGAAIGIFISNRQTYSATENLGRVQEGVRTAFELMSRDVREAAGNPCVNNLPLANVLNSSASNWWSNINQWGDAFRGYGPTEVATGLATGSGSTQRVTNTEVLQLFAADENAATISVHDPVGAKFTVNTASHGIASGDLAVACDSRQASIFQVSSVAGQNIFHAAGGTPGNCTTGLGVPLSCGAGTVFTYAAPSAVVVRLHATRWYIGNGANGPSLYQQVATANGTVTTQEVAEGVSNLSVLYLVSGQSSYRAATALAAGDWANVTAARITLQLVSTDGTGTGGQAIQRQLIHVVSLRNRNP</sequence>
<dbReference type="RefSeq" id="WP_104558836.1">
    <property type="nucleotide sequence ID" value="NZ_MDEG01000020.1"/>
</dbReference>
<dbReference type="Proteomes" id="UP000238261">
    <property type="component" value="Unassembled WGS sequence"/>
</dbReference>
<gene>
    <name evidence="2" type="ORF">XhyaCFBP1156_17115</name>
</gene>
<dbReference type="EMBL" id="MDEG01000020">
    <property type="protein sequence ID" value="PPU95985.1"/>
    <property type="molecule type" value="Genomic_DNA"/>
</dbReference>